<evidence type="ECO:0000256" key="3">
    <source>
        <dbReference type="ARBA" id="ARBA00023002"/>
    </source>
</evidence>
<reference evidence="6 7" key="1">
    <citation type="journal article" date="2024" name="Commun. Biol.">
        <title>Comparative genomic analysis of thermophilic fungi reveals convergent evolutionary adaptations and gene losses.</title>
        <authorList>
            <person name="Steindorff A.S."/>
            <person name="Aguilar-Pontes M.V."/>
            <person name="Robinson A.J."/>
            <person name="Andreopoulos B."/>
            <person name="LaButti K."/>
            <person name="Kuo A."/>
            <person name="Mondo S."/>
            <person name="Riley R."/>
            <person name="Otillar R."/>
            <person name="Haridas S."/>
            <person name="Lipzen A."/>
            <person name="Grimwood J."/>
            <person name="Schmutz J."/>
            <person name="Clum A."/>
            <person name="Reid I.D."/>
            <person name="Moisan M.C."/>
            <person name="Butler G."/>
            <person name="Nguyen T.T.M."/>
            <person name="Dewar K."/>
            <person name="Conant G."/>
            <person name="Drula E."/>
            <person name="Henrissat B."/>
            <person name="Hansel C."/>
            <person name="Singer S."/>
            <person name="Hutchinson M.I."/>
            <person name="de Vries R.P."/>
            <person name="Natvig D.O."/>
            <person name="Powell A.J."/>
            <person name="Tsang A."/>
            <person name="Grigoriev I.V."/>
        </authorList>
    </citation>
    <scope>NUCLEOTIDE SEQUENCE [LARGE SCALE GENOMIC DNA]</scope>
    <source>
        <strain evidence="6 7">CBS 620.91</strain>
    </source>
</reference>
<sequence>MTSLLTRILRPFTNSAVMTSSTTPALTIPEGAERATFAAGCFWGVEHAFRKHFSGKGLHDARVGYIGGDAENPSYRQVCTGTTGHAEATLLIFDPKQLPYRTLVEFFYRMHDPTTRDRQGPDRGPQYRSAIFFHTPEQEAVARDVTARASAQWWNNGIVTEILPAGKWWDAEEYHQLYLHKNPHGYECPSHFVRNFPELK</sequence>
<dbReference type="Gene3D" id="3.30.1060.10">
    <property type="entry name" value="Peptide methionine sulphoxide reductase MsrA"/>
    <property type="match status" value="1"/>
</dbReference>
<evidence type="ECO:0000256" key="2">
    <source>
        <dbReference type="ARBA" id="ARBA00012502"/>
    </source>
</evidence>
<evidence type="ECO:0000313" key="7">
    <source>
        <dbReference type="Proteomes" id="UP001583172"/>
    </source>
</evidence>
<keyword evidence="3" id="KW-0560">Oxidoreductase</keyword>
<dbReference type="PANTHER" id="PTHR43774:SF1">
    <property type="entry name" value="PEPTIDE METHIONINE SULFOXIDE REDUCTASE MSRA 2"/>
    <property type="match status" value="1"/>
</dbReference>
<dbReference type="EC" id="1.8.4.11" evidence="2"/>
<dbReference type="InterPro" id="IPR002569">
    <property type="entry name" value="Met_Sox_Rdtase_MsrA_dom"/>
</dbReference>
<dbReference type="Proteomes" id="UP001583172">
    <property type="component" value="Unassembled WGS sequence"/>
</dbReference>
<keyword evidence="7" id="KW-1185">Reference proteome</keyword>
<proteinExistence type="inferred from homology"/>
<dbReference type="Pfam" id="PF01625">
    <property type="entry name" value="PMSR"/>
    <property type="match status" value="1"/>
</dbReference>
<gene>
    <name evidence="6" type="ORF">VTJ49DRAFT_1714</name>
</gene>
<dbReference type="InterPro" id="IPR036509">
    <property type="entry name" value="Met_Sox_Rdtase_MsrA_sf"/>
</dbReference>
<evidence type="ECO:0000256" key="1">
    <source>
        <dbReference type="ARBA" id="ARBA00005591"/>
    </source>
</evidence>
<organism evidence="6 7">
    <name type="scientific">Humicola insolens</name>
    <name type="common">Soft-rot fungus</name>
    <dbReference type="NCBI Taxonomy" id="85995"/>
    <lineage>
        <taxon>Eukaryota</taxon>
        <taxon>Fungi</taxon>
        <taxon>Dikarya</taxon>
        <taxon>Ascomycota</taxon>
        <taxon>Pezizomycotina</taxon>
        <taxon>Sordariomycetes</taxon>
        <taxon>Sordariomycetidae</taxon>
        <taxon>Sordariales</taxon>
        <taxon>Chaetomiaceae</taxon>
        <taxon>Mycothermus</taxon>
    </lineage>
</organism>
<comment type="similarity">
    <text evidence="1">Belongs to the MsrA Met sulfoxide reductase family.</text>
</comment>
<dbReference type="NCBIfam" id="TIGR00401">
    <property type="entry name" value="msrA"/>
    <property type="match status" value="1"/>
</dbReference>
<dbReference type="EMBL" id="JAZGSY010000168">
    <property type="protein sequence ID" value="KAL1839236.1"/>
    <property type="molecule type" value="Genomic_DNA"/>
</dbReference>
<evidence type="ECO:0000313" key="6">
    <source>
        <dbReference type="EMBL" id="KAL1839236.1"/>
    </source>
</evidence>
<dbReference type="SUPFAM" id="SSF55068">
    <property type="entry name" value="Peptide methionine sulfoxide reductase"/>
    <property type="match status" value="1"/>
</dbReference>
<protein>
    <recommendedName>
        <fullName evidence="2">peptide-methionine (S)-S-oxide reductase</fullName>
        <ecNumber evidence="2">1.8.4.11</ecNumber>
    </recommendedName>
    <alternativeName>
        <fullName evidence="4">Peptide-methionine (S)-S-oxide reductase</fullName>
    </alternativeName>
</protein>
<comment type="caution">
    <text evidence="6">The sequence shown here is derived from an EMBL/GenBank/DDBJ whole genome shotgun (WGS) entry which is preliminary data.</text>
</comment>
<evidence type="ECO:0000259" key="5">
    <source>
        <dbReference type="Pfam" id="PF01625"/>
    </source>
</evidence>
<dbReference type="PANTHER" id="PTHR43774">
    <property type="entry name" value="PEPTIDE METHIONINE SULFOXIDE REDUCTASE"/>
    <property type="match status" value="1"/>
</dbReference>
<evidence type="ECO:0000256" key="4">
    <source>
        <dbReference type="ARBA" id="ARBA00030643"/>
    </source>
</evidence>
<feature type="domain" description="Peptide methionine sulphoxide reductase MsrA" evidence="5">
    <location>
        <begin position="35"/>
        <end position="188"/>
    </location>
</feature>
<name>A0ABR3VDM8_HUMIN</name>
<accession>A0ABR3VDM8</accession>
<dbReference type="HAMAP" id="MF_01401">
    <property type="entry name" value="MsrA"/>
    <property type="match status" value="1"/>
</dbReference>